<reference evidence="2 3" key="1">
    <citation type="submission" date="2016-11" db="EMBL/GenBank/DDBJ databases">
        <authorList>
            <person name="Jaros S."/>
            <person name="Januszkiewicz K."/>
            <person name="Wedrychowicz H."/>
        </authorList>
    </citation>
    <scope>NUCLEOTIDE SEQUENCE [LARGE SCALE GENOMIC DNA]</scope>
    <source>
        <strain evidence="2 3">DSM 15970</strain>
    </source>
</reference>
<dbReference type="InterPro" id="IPR052911">
    <property type="entry name" value="Corrinoid_activation_enz"/>
</dbReference>
<dbReference type="InterPro" id="IPR036010">
    <property type="entry name" value="2Fe-2S_ferredoxin-like_sf"/>
</dbReference>
<dbReference type="Gene3D" id="3.10.20.30">
    <property type="match status" value="1"/>
</dbReference>
<dbReference type="Gene3D" id="3.30.420.480">
    <property type="entry name" value="Domain of unknown function (DUF4445)"/>
    <property type="match status" value="1"/>
</dbReference>
<dbReference type="PANTHER" id="PTHR42895:SF1">
    <property type="entry name" value="IRON-SULFUR CLUSTER PROTEIN"/>
    <property type="match status" value="1"/>
</dbReference>
<dbReference type="STRING" id="1122934.SAMN02745691_01301"/>
<gene>
    <name evidence="2" type="ORF">SAMN02745691_01301</name>
</gene>
<dbReference type="Gene3D" id="3.10.20.880">
    <property type="match status" value="1"/>
</dbReference>
<name>A0A1M6GAR9_9FIRM</name>
<accession>A0A1M6GAR9</accession>
<dbReference type="InterPro" id="IPR042259">
    <property type="entry name" value="Raco-like_middle_sf"/>
</dbReference>
<dbReference type="InterPro" id="IPR001041">
    <property type="entry name" value="2Fe-2S_ferredoxin-type"/>
</dbReference>
<dbReference type="OrthoDB" id="9810588at2"/>
<sequence>MNEYKVKILPMQLEVMVEEGTTLLEAQRLAGLEPDAPCGGKGTCGKCLIEILSDGPVRTEKACANRVTQDMTIRVIEKNKGHRLLMEGASQEIDVKSAISSAWIKVDPPKIGNHNTEWQRVKNALSKVYAFRKDRDFKIELPLLSGLYEQLKDNDGMVDTILYKNWVIDIRNKKTDKFGIAFDIGTTSIVGYLLNVETGEQKAVVSMLNPQTQFGGDVINRANYAIEEGVQILTQTVRKGLNELIEEAVQKAGIDKNDIFMASIVGNTCMHHLYLGISPKALVHAPYNPVMSEKLEMRADDLNMNINPNGRVIVLPNIAGFVGADTTGVLIATNFDAIEEMTLAIDIGTNGELVMGNKDHMIACSTAAGPAFEGAKIKCGMRGMEGAIDHFELNGTTFKYSVIGDLVPLGICGSGLMDIVAVLLDAEIIDETGKLVSAETAQSPAALANIDRLVELNKERIFVIYRDEQDPRKNVFLSQQDIREVQLAKGAMAAGIDLMAKTLGIGISDVKKVLIAGAFGNYMSPKSACRIGLIPQELSDRITPIGNAAGEGAKIAVLNYCEFQKSEKITQKVEFLELATRPDFQDCFIDHLSFE</sequence>
<dbReference type="InterPro" id="IPR012675">
    <property type="entry name" value="Beta-grasp_dom_sf"/>
</dbReference>
<organism evidence="2 3">
    <name type="scientific">Parasporobacterium paucivorans DSM 15970</name>
    <dbReference type="NCBI Taxonomy" id="1122934"/>
    <lineage>
        <taxon>Bacteria</taxon>
        <taxon>Bacillati</taxon>
        <taxon>Bacillota</taxon>
        <taxon>Clostridia</taxon>
        <taxon>Lachnospirales</taxon>
        <taxon>Lachnospiraceae</taxon>
        <taxon>Parasporobacterium</taxon>
    </lineage>
</organism>
<dbReference type="CDD" id="cd00207">
    <property type="entry name" value="fer2"/>
    <property type="match status" value="1"/>
</dbReference>
<dbReference type="SUPFAM" id="SSF54292">
    <property type="entry name" value="2Fe-2S ferredoxin-like"/>
    <property type="match status" value="1"/>
</dbReference>
<dbReference type="EMBL" id="FQYT01000011">
    <property type="protein sequence ID" value="SHJ06947.1"/>
    <property type="molecule type" value="Genomic_DNA"/>
</dbReference>
<dbReference type="Pfam" id="PF17651">
    <property type="entry name" value="Raco_middle"/>
    <property type="match status" value="1"/>
</dbReference>
<evidence type="ECO:0000313" key="3">
    <source>
        <dbReference type="Proteomes" id="UP000184342"/>
    </source>
</evidence>
<dbReference type="GO" id="GO:0051536">
    <property type="term" value="F:iron-sulfur cluster binding"/>
    <property type="evidence" value="ECO:0007669"/>
    <property type="project" value="InterPro"/>
</dbReference>
<keyword evidence="3" id="KW-1185">Reference proteome</keyword>
<protein>
    <submittedName>
        <fullName evidence="2">Uncharacterized 2Fe-2 and 4Fe-4S clusters-containing protein, contains DUF4445 domain</fullName>
    </submittedName>
</protein>
<dbReference type="PANTHER" id="PTHR42895">
    <property type="entry name" value="IRON-SULFUR CLUSTER-BINDING PROTEIN-RELATED"/>
    <property type="match status" value="1"/>
</dbReference>
<dbReference type="InterPro" id="IPR027980">
    <property type="entry name" value="RACo_C"/>
</dbReference>
<dbReference type="InterPro" id="IPR041414">
    <property type="entry name" value="Raco-like_middle"/>
</dbReference>
<evidence type="ECO:0000313" key="2">
    <source>
        <dbReference type="EMBL" id="SHJ06947.1"/>
    </source>
</evidence>
<dbReference type="Pfam" id="PF00111">
    <property type="entry name" value="Fer2"/>
    <property type="match status" value="1"/>
</dbReference>
<dbReference type="PROSITE" id="PS51085">
    <property type="entry name" value="2FE2S_FER_2"/>
    <property type="match status" value="1"/>
</dbReference>
<dbReference type="AlphaFoldDB" id="A0A1M6GAR9"/>
<proteinExistence type="predicted"/>
<dbReference type="Proteomes" id="UP000184342">
    <property type="component" value="Unassembled WGS sequence"/>
</dbReference>
<dbReference type="Pfam" id="PF17650">
    <property type="entry name" value="RACo_linker"/>
    <property type="match status" value="1"/>
</dbReference>
<feature type="domain" description="2Fe-2S ferredoxin-type" evidence="1">
    <location>
        <begin position="4"/>
        <end position="79"/>
    </location>
</feature>
<dbReference type="InterPro" id="IPR040506">
    <property type="entry name" value="RACo_linker"/>
</dbReference>
<dbReference type="Pfam" id="PF14574">
    <property type="entry name" value="RACo_C_ter"/>
    <property type="match status" value="1"/>
</dbReference>
<dbReference type="RefSeq" id="WP_073993546.1">
    <property type="nucleotide sequence ID" value="NZ_FQYT01000011.1"/>
</dbReference>
<evidence type="ECO:0000259" key="1">
    <source>
        <dbReference type="PROSITE" id="PS51085"/>
    </source>
</evidence>